<dbReference type="InterPro" id="IPR036388">
    <property type="entry name" value="WH-like_DNA-bd_sf"/>
</dbReference>
<organism evidence="5 6">
    <name type="scientific">Actinoallomurus spadix</name>
    <dbReference type="NCBI Taxonomy" id="79912"/>
    <lineage>
        <taxon>Bacteria</taxon>
        <taxon>Bacillati</taxon>
        <taxon>Actinomycetota</taxon>
        <taxon>Actinomycetes</taxon>
        <taxon>Streptosporangiales</taxon>
        <taxon>Thermomonosporaceae</taxon>
        <taxon>Actinoallomurus</taxon>
    </lineage>
</organism>
<reference evidence="6" key="1">
    <citation type="journal article" date="2019" name="Int. J. Syst. Evol. Microbiol.">
        <title>The Global Catalogue of Microorganisms (GCM) 10K type strain sequencing project: providing services to taxonomists for standard genome sequencing and annotation.</title>
        <authorList>
            <consortium name="The Broad Institute Genomics Platform"/>
            <consortium name="The Broad Institute Genome Sequencing Center for Infectious Disease"/>
            <person name="Wu L."/>
            <person name="Ma J."/>
        </authorList>
    </citation>
    <scope>NUCLEOTIDE SEQUENCE [LARGE SCALE GENOMIC DNA]</scope>
    <source>
        <strain evidence="6">JCM 3146</strain>
    </source>
</reference>
<keyword evidence="2" id="KW-0238">DNA-binding</keyword>
<dbReference type="Gene3D" id="1.10.10.10">
    <property type="entry name" value="Winged helix-like DNA-binding domain superfamily/Winged helix DNA-binding domain"/>
    <property type="match status" value="1"/>
</dbReference>
<gene>
    <name evidence="5" type="ORF">GCM10010151_26360</name>
</gene>
<dbReference type="RefSeq" id="WP_252802964.1">
    <property type="nucleotide sequence ID" value="NZ_BAAABM010000016.1"/>
</dbReference>
<keyword evidence="1" id="KW-0805">Transcription regulation</keyword>
<dbReference type="EMBL" id="BAAABM010000016">
    <property type="protein sequence ID" value="GAA0335414.1"/>
    <property type="molecule type" value="Genomic_DNA"/>
</dbReference>
<keyword evidence="6" id="KW-1185">Reference proteome</keyword>
<dbReference type="Proteomes" id="UP001501822">
    <property type="component" value="Unassembled WGS sequence"/>
</dbReference>
<keyword evidence="3" id="KW-0804">Transcription</keyword>
<dbReference type="PROSITE" id="PS51118">
    <property type="entry name" value="HTH_HXLR"/>
    <property type="match status" value="1"/>
</dbReference>
<evidence type="ECO:0000259" key="4">
    <source>
        <dbReference type="PROSITE" id="PS51118"/>
    </source>
</evidence>
<comment type="caution">
    <text evidence="5">The sequence shown here is derived from an EMBL/GenBank/DDBJ whole genome shotgun (WGS) entry which is preliminary data.</text>
</comment>
<name>A0ABP3G5R0_9ACTN</name>
<evidence type="ECO:0000256" key="3">
    <source>
        <dbReference type="ARBA" id="ARBA00023163"/>
    </source>
</evidence>
<evidence type="ECO:0000313" key="6">
    <source>
        <dbReference type="Proteomes" id="UP001501822"/>
    </source>
</evidence>
<dbReference type="Pfam" id="PF01638">
    <property type="entry name" value="HxlR"/>
    <property type="match status" value="1"/>
</dbReference>
<dbReference type="SUPFAM" id="SSF46785">
    <property type="entry name" value="Winged helix' DNA-binding domain"/>
    <property type="match status" value="1"/>
</dbReference>
<dbReference type="PANTHER" id="PTHR33204">
    <property type="entry name" value="TRANSCRIPTIONAL REGULATOR, MARR FAMILY"/>
    <property type="match status" value="1"/>
</dbReference>
<dbReference type="InterPro" id="IPR036390">
    <property type="entry name" value="WH_DNA-bd_sf"/>
</dbReference>
<evidence type="ECO:0000256" key="2">
    <source>
        <dbReference type="ARBA" id="ARBA00023125"/>
    </source>
</evidence>
<dbReference type="PANTHER" id="PTHR33204:SF39">
    <property type="entry name" value="TRANSCRIPTIONAL REGULATORY PROTEIN"/>
    <property type="match status" value="1"/>
</dbReference>
<sequence>MVAYDVFLADCPARTTLELVSDTWSVVVVIALGRGPARYSELREKVGGISKKMLTQTLRRLGENGLVERRALATAPPGAEYRLTDLGRSLLEPLCALSRWAEDNTGALLDARAAATARPA</sequence>
<proteinExistence type="predicted"/>
<accession>A0ABP3G5R0</accession>
<dbReference type="InterPro" id="IPR002577">
    <property type="entry name" value="HTH_HxlR"/>
</dbReference>
<evidence type="ECO:0000256" key="1">
    <source>
        <dbReference type="ARBA" id="ARBA00023015"/>
    </source>
</evidence>
<feature type="domain" description="HTH hxlR-type" evidence="4">
    <location>
        <begin position="11"/>
        <end position="109"/>
    </location>
</feature>
<evidence type="ECO:0000313" key="5">
    <source>
        <dbReference type="EMBL" id="GAA0335414.1"/>
    </source>
</evidence>
<protein>
    <submittedName>
        <fullName evidence="5">Helix-turn-helix domain-containing protein</fullName>
    </submittedName>
</protein>